<evidence type="ECO:0000256" key="1">
    <source>
        <dbReference type="SAM" id="Phobius"/>
    </source>
</evidence>
<name>A0A6A5UVC3_9PLEO</name>
<evidence type="ECO:0000313" key="3">
    <source>
        <dbReference type="EMBL" id="KAF1968941.1"/>
    </source>
</evidence>
<evidence type="ECO:0000313" key="4">
    <source>
        <dbReference type="Proteomes" id="UP000800036"/>
    </source>
</evidence>
<dbReference type="Proteomes" id="UP000800036">
    <property type="component" value="Unassembled WGS sequence"/>
</dbReference>
<feature type="domain" description="DUF6594" evidence="2">
    <location>
        <begin position="16"/>
        <end position="278"/>
    </location>
</feature>
<protein>
    <recommendedName>
        <fullName evidence="2">DUF6594 domain-containing protein</fullName>
    </recommendedName>
</protein>
<sequence length="278" mass="31381">MVSGPITTLDGLVTGYPKLAGQMGLIPETQIFRSFSALNARNLLYLQAELEVLEKRLIEKETEDSRDGRGKRDRYAVDFEWLNEPEDGEPTDQRDLVLEIREVLEKYRRALVEQSIINNLEEPNSWDLRFIQYFLSSDAMGPLALIGEDRGIWGSVKKPKDFRYDLVTLKARRQEDAFSRFVSENAVHLFKCGLKRLKPSLTKHGITAYEDTTVKRITRWVSNVVASLIPILSIVVLNGITSRQGRLGAIVGFNFLISACLSAFTNAKRVEVFAVAAA</sequence>
<keyword evidence="1" id="KW-0472">Membrane</keyword>
<keyword evidence="4" id="KW-1185">Reference proteome</keyword>
<dbReference type="PANTHER" id="PTHR34502:SF5">
    <property type="entry name" value="DUF6594 DOMAIN-CONTAINING PROTEIN"/>
    <property type="match status" value="1"/>
</dbReference>
<feature type="transmembrane region" description="Helical" evidence="1">
    <location>
        <begin position="220"/>
        <end position="240"/>
    </location>
</feature>
<organism evidence="3 4">
    <name type="scientific">Bimuria novae-zelandiae CBS 107.79</name>
    <dbReference type="NCBI Taxonomy" id="1447943"/>
    <lineage>
        <taxon>Eukaryota</taxon>
        <taxon>Fungi</taxon>
        <taxon>Dikarya</taxon>
        <taxon>Ascomycota</taxon>
        <taxon>Pezizomycotina</taxon>
        <taxon>Dothideomycetes</taxon>
        <taxon>Pleosporomycetidae</taxon>
        <taxon>Pleosporales</taxon>
        <taxon>Massarineae</taxon>
        <taxon>Didymosphaeriaceae</taxon>
        <taxon>Bimuria</taxon>
    </lineage>
</organism>
<accession>A0A6A5UVC3</accession>
<feature type="transmembrane region" description="Helical" evidence="1">
    <location>
        <begin position="247"/>
        <end position="265"/>
    </location>
</feature>
<keyword evidence="1" id="KW-1133">Transmembrane helix</keyword>
<dbReference type="EMBL" id="ML976715">
    <property type="protein sequence ID" value="KAF1968941.1"/>
    <property type="molecule type" value="Genomic_DNA"/>
</dbReference>
<dbReference type="AlphaFoldDB" id="A0A6A5UVC3"/>
<reference evidence="3" key="1">
    <citation type="journal article" date="2020" name="Stud. Mycol.">
        <title>101 Dothideomycetes genomes: a test case for predicting lifestyles and emergence of pathogens.</title>
        <authorList>
            <person name="Haridas S."/>
            <person name="Albert R."/>
            <person name="Binder M."/>
            <person name="Bloem J."/>
            <person name="Labutti K."/>
            <person name="Salamov A."/>
            <person name="Andreopoulos B."/>
            <person name="Baker S."/>
            <person name="Barry K."/>
            <person name="Bills G."/>
            <person name="Bluhm B."/>
            <person name="Cannon C."/>
            <person name="Castanera R."/>
            <person name="Culley D."/>
            <person name="Daum C."/>
            <person name="Ezra D."/>
            <person name="Gonzalez J."/>
            <person name="Henrissat B."/>
            <person name="Kuo A."/>
            <person name="Liang C."/>
            <person name="Lipzen A."/>
            <person name="Lutzoni F."/>
            <person name="Magnuson J."/>
            <person name="Mondo S."/>
            <person name="Nolan M."/>
            <person name="Ohm R."/>
            <person name="Pangilinan J."/>
            <person name="Park H.-J."/>
            <person name="Ramirez L."/>
            <person name="Alfaro M."/>
            <person name="Sun H."/>
            <person name="Tritt A."/>
            <person name="Yoshinaga Y."/>
            <person name="Zwiers L.-H."/>
            <person name="Turgeon B."/>
            <person name="Goodwin S."/>
            <person name="Spatafora J."/>
            <person name="Crous P."/>
            <person name="Grigoriev I."/>
        </authorList>
    </citation>
    <scope>NUCLEOTIDE SEQUENCE</scope>
    <source>
        <strain evidence="3">CBS 107.79</strain>
    </source>
</reference>
<dbReference type="InterPro" id="IPR046529">
    <property type="entry name" value="DUF6594"/>
</dbReference>
<proteinExistence type="predicted"/>
<gene>
    <name evidence="3" type="ORF">BU23DRAFT_655120</name>
</gene>
<keyword evidence="1" id="KW-0812">Transmembrane</keyword>
<dbReference type="PANTHER" id="PTHR34502">
    <property type="entry name" value="DUF6594 DOMAIN-CONTAINING PROTEIN-RELATED"/>
    <property type="match status" value="1"/>
</dbReference>
<dbReference type="Pfam" id="PF20237">
    <property type="entry name" value="DUF6594"/>
    <property type="match status" value="1"/>
</dbReference>
<evidence type="ECO:0000259" key="2">
    <source>
        <dbReference type="Pfam" id="PF20237"/>
    </source>
</evidence>
<dbReference type="OrthoDB" id="5342093at2759"/>